<protein>
    <recommendedName>
        <fullName evidence="4">Integral membrane protein</fullName>
    </recommendedName>
</protein>
<gene>
    <name evidence="2" type="ORF">JOF54_000797</name>
</gene>
<keyword evidence="1" id="KW-0472">Membrane</keyword>
<keyword evidence="3" id="KW-1185">Reference proteome</keyword>
<evidence type="ECO:0008006" key="4">
    <source>
        <dbReference type="Google" id="ProtNLM"/>
    </source>
</evidence>
<sequence length="137" mass="13561">MTTTRLEPAPPTSVLDRSWLGGTAVRLLAFVLAEVVVLLAARSSGLPDPATGAGVLLVVLALGPVALAAAVDAHRAPRPGPVLARWALVAVAAGGLLLLWDAGTGLRGLGGVTAVVVLVSAALGCLAGVLAGRRPQV</sequence>
<name>A0ABS4Z501_9ACTN</name>
<keyword evidence="1" id="KW-0812">Transmembrane</keyword>
<reference evidence="2 3" key="1">
    <citation type="submission" date="2021-03" db="EMBL/GenBank/DDBJ databases">
        <title>Sequencing the genomes of 1000 actinobacteria strains.</title>
        <authorList>
            <person name="Klenk H.-P."/>
        </authorList>
    </citation>
    <scope>NUCLEOTIDE SEQUENCE [LARGE SCALE GENOMIC DNA]</scope>
    <source>
        <strain evidence="2 3">DSM 12936</strain>
    </source>
</reference>
<comment type="caution">
    <text evidence="2">The sequence shown here is derived from an EMBL/GenBank/DDBJ whole genome shotgun (WGS) entry which is preliminary data.</text>
</comment>
<evidence type="ECO:0000313" key="2">
    <source>
        <dbReference type="EMBL" id="MBP2415875.1"/>
    </source>
</evidence>
<feature type="transmembrane region" description="Helical" evidence="1">
    <location>
        <begin position="20"/>
        <end position="41"/>
    </location>
</feature>
<keyword evidence="1" id="KW-1133">Transmembrane helix</keyword>
<evidence type="ECO:0000313" key="3">
    <source>
        <dbReference type="Proteomes" id="UP000758168"/>
    </source>
</evidence>
<proteinExistence type="predicted"/>
<dbReference type="RefSeq" id="WP_210053178.1">
    <property type="nucleotide sequence ID" value="NZ_BAAAMH010000021.1"/>
</dbReference>
<dbReference type="EMBL" id="JAGIOB010000001">
    <property type="protein sequence ID" value="MBP2415875.1"/>
    <property type="molecule type" value="Genomic_DNA"/>
</dbReference>
<feature type="transmembrane region" description="Helical" evidence="1">
    <location>
        <begin position="112"/>
        <end position="131"/>
    </location>
</feature>
<evidence type="ECO:0000256" key="1">
    <source>
        <dbReference type="SAM" id="Phobius"/>
    </source>
</evidence>
<accession>A0ABS4Z501</accession>
<dbReference type="Proteomes" id="UP000758168">
    <property type="component" value="Unassembled WGS sequence"/>
</dbReference>
<organism evidence="2 3">
    <name type="scientific">Microlunatus capsulatus</name>
    <dbReference type="NCBI Taxonomy" id="99117"/>
    <lineage>
        <taxon>Bacteria</taxon>
        <taxon>Bacillati</taxon>
        <taxon>Actinomycetota</taxon>
        <taxon>Actinomycetes</taxon>
        <taxon>Propionibacteriales</taxon>
        <taxon>Propionibacteriaceae</taxon>
        <taxon>Microlunatus</taxon>
    </lineage>
</organism>
<feature type="transmembrane region" description="Helical" evidence="1">
    <location>
        <begin position="83"/>
        <end position="100"/>
    </location>
</feature>
<feature type="transmembrane region" description="Helical" evidence="1">
    <location>
        <begin position="53"/>
        <end position="71"/>
    </location>
</feature>